<dbReference type="Proteomes" id="UP000518605">
    <property type="component" value="Unassembled WGS sequence"/>
</dbReference>
<dbReference type="EMBL" id="JACHXW010000010">
    <property type="protein sequence ID" value="MBB3153403.1"/>
    <property type="molecule type" value="Genomic_DNA"/>
</dbReference>
<dbReference type="NCBIfam" id="NF037959">
    <property type="entry name" value="MFS_SpdSyn"/>
    <property type="match status" value="1"/>
</dbReference>
<evidence type="ECO:0000313" key="2">
    <source>
        <dbReference type="EMBL" id="MBB3153403.1"/>
    </source>
</evidence>
<reference evidence="2 3" key="1">
    <citation type="submission" date="2020-08" db="EMBL/GenBank/DDBJ databases">
        <title>Genomic Encyclopedia of Type Strains, Phase III (KMG-III): the genomes of soil and plant-associated and newly described type strains.</title>
        <authorList>
            <person name="Whitman W."/>
        </authorList>
    </citation>
    <scope>NUCLEOTIDE SEQUENCE [LARGE SCALE GENOMIC DNA]</scope>
    <source>
        <strain evidence="2 3">CECT 8234</strain>
    </source>
</reference>
<dbReference type="GO" id="GO:0010487">
    <property type="term" value="F:thermospermine synthase activity"/>
    <property type="evidence" value="ECO:0007669"/>
    <property type="project" value="TreeGrafter"/>
</dbReference>
<dbReference type="Gene3D" id="3.40.50.150">
    <property type="entry name" value="Vaccinia Virus protein VP39"/>
    <property type="match status" value="1"/>
</dbReference>
<dbReference type="Pfam" id="PF01564">
    <property type="entry name" value="Spermine_synth"/>
    <property type="match status" value="1"/>
</dbReference>
<evidence type="ECO:0000256" key="1">
    <source>
        <dbReference type="ARBA" id="ARBA00023115"/>
    </source>
</evidence>
<keyword evidence="2" id="KW-0808">Transferase</keyword>
<dbReference type="GO" id="GO:0006596">
    <property type="term" value="P:polyamine biosynthetic process"/>
    <property type="evidence" value="ECO:0007669"/>
    <property type="project" value="UniProtKB-KW"/>
</dbReference>
<dbReference type="PANTHER" id="PTHR43317:SF1">
    <property type="entry name" value="THERMOSPERMINE SYNTHASE ACAULIS5"/>
    <property type="match status" value="1"/>
</dbReference>
<organism evidence="2 3">
    <name type="scientific">Paenibacillus endophyticus</name>
    <dbReference type="NCBI Taxonomy" id="1294268"/>
    <lineage>
        <taxon>Bacteria</taxon>
        <taxon>Bacillati</taxon>
        <taxon>Bacillota</taxon>
        <taxon>Bacilli</taxon>
        <taxon>Bacillales</taxon>
        <taxon>Paenibacillaceae</taxon>
        <taxon>Paenibacillus</taxon>
    </lineage>
</organism>
<dbReference type="AlphaFoldDB" id="A0A7W5C965"/>
<gene>
    <name evidence="2" type="ORF">FHS16_003465</name>
</gene>
<comment type="caution">
    <text evidence="2">The sequence shown here is derived from an EMBL/GenBank/DDBJ whole genome shotgun (WGS) entry which is preliminary data.</text>
</comment>
<name>A0A7W5C965_9BACL</name>
<protein>
    <submittedName>
        <fullName evidence="2">Spermidine synthase</fullName>
        <ecNumber evidence="2">2.5.1.16</ecNumber>
    </submittedName>
</protein>
<evidence type="ECO:0000313" key="3">
    <source>
        <dbReference type="Proteomes" id="UP000518605"/>
    </source>
</evidence>
<keyword evidence="3" id="KW-1185">Reference proteome</keyword>
<dbReference type="EC" id="2.5.1.16" evidence="2"/>
<keyword evidence="1" id="KW-0620">Polyamine biosynthesis</keyword>
<dbReference type="InterPro" id="IPR029063">
    <property type="entry name" value="SAM-dependent_MTases_sf"/>
</dbReference>
<dbReference type="GO" id="GO:0004766">
    <property type="term" value="F:spermidine synthase activity"/>
    <property type="evidence" value="ECO:0007669"/>
    <property type="project" value="UniProtKB-EC"/>
</dbReference>
<sequence>MQLLRKAKSGTHEVSVYEASQLYGEIGKFRFLQFSDHAIQGAIDLKDPKRIVLEYPRAMIHLMERNDPAFNHVFMIGHGVGTIPGHYPNKQFVVAEIDEAVVELSKTYFHYHMDNVRVGDGRLLLGEQEQGSFDYIILDAFTEAGTPYHLMTLEFMVLAEAKLGARGMLLLNVTGKLKNDTLIDAVYATLKEAFTYVKAFSLKAEHLADARNIILAASNHPIAYESMAMAGFFEIELDEGYVMRDKQDA</sequence>
<dbReference type="SUPFAM" id="SSF53335">
    <property type="entry name" value="S-adenosyl-L-methionine-dependent methyltransferases"/>
    <property type="match status" value="1"/>
</dbReference>
<proteinExistence type="predicted"/>
<accession>A0A7W5C965</accession>
<dbReference type="PANTHER" id="PTHR43317">
    <property type="entry name" value="THERMOSPERMINE SYNTHASE ACAULIS5"/>
    <property type="match status" value="1"/>
</dbReference>
<dbReference type="RefSeq" id="WP_183564919.1">
    <property type="nucleotide sequence ID" value="NZ_CBCSLB010000007.1"/>
</dbReference>